<feature type="active site" evidence="8">
    <location>
        <position position="227"/>
    </location>
</feature>
<dbReference type="Proteomes" id="UP000239462">
    <property type="component" value="Chromosome"/>
</dbReference>
<evidence type="ECO:0000256" key="8">
    <source>
        <dbReference type="HAMAP-Rule" id="MF_00421"/>
    </source>
</evidence>
<comment type="function">
    <text evidence="8">Part of the phosphoribosylformylglycinamidine synthase complex involved in the purines biosynthetic pathway. Catalyzes the ATP-dependent conversion of formylglycinamide ribonucleotide (FGAR) and glutamine to yield formylglycinamidine ribonucleotide (FGAM) and glutamate. The FGAM synthase complex is composed of three subunits. PurQ produces an ammonia molecule by converting glutamine to glutamate. PurL transfers the ammonia molecule to FGAR to form FGAM in an ATP-dependent manner. PurS interacts with PurQ and PurL and is thought to assist in the transfer of the ammonia molecule from PurQ to PurL.</text>
</comment>
<comment type="catalytic activity">
    <reaction evidence="8">
        <text>N(2)-formyl-N(1)-(5-phospho-beta-D-ribosyl)glycinamide + L-glutamine + ATP + H2O = 2-formamido-N(1)-(5-O-phospho-beta-D-ribosyl)acetamidine + L-glutamate + ADP + phosphate + H(+)</text>
        <dbReference type="Rhea" id="RHEA:17129"/>
        <dbReference type="ChEBI" id="CHEBI:15377"/>
        <dbReference type="ChEBI" id="CHEBI:15378"/>
        <dbReference type="ChEBI" id="CHEBI:29985"/>
        <dbReference type="ChEBI" id="CHEBI:30616"/>
        <dbReference type="ChEBI" id="CHEBI:43474"/>
        <dbReference type="ChEBI" id="CHEBI:58359"/>
        <dbReference type="ChEBI" id="CHEBI:147286"/>
        <dbReference type="ChEBI" id="CHEBI:147287"/>
        <dbReference type="ChEBI" id="CHEBI:456216"/>
        <dbReference type="EC" id="6.3.5.3"/>
    </reaction>
</comment>
<dbReference type="Gene3D" id="3.40.50.880">
    <property type="match status" value="1"/>
</dbReference>
<name>A0A2L1CAD5_METMI</name>
<comment type="subunit">
    <text evidence="8">Part of the FGAM synthase complex composed of 1 PurL, 1 PurQ and 2 PurS subunits.</text>
</comment>
<evidence type="ECO:0000256" key="5">
    <source>
        <dbReference type="ARBA" id="ARBA00022801"/>
    </source>
</evidence>
<comment type="catalytic activity">
    <reaction evidence="8">
        <text>L-glutamine + H2O = L-glutamate + NH4(+)</text>
        <dbReference type="Rhea" id="RHEA:15889"/>
        <dbReference type="ChEBI" id="CHEBI:15377"/>
        <dbReference type="ChEBI" id="CHEBI:28938"/>
        <dbReference type="ChEBI" id="CHEBI:29985"/>
        <dbReference type="ChEBI" id="CHEBI:58359"/>
        <dbReference type="EC" id="3.5.1.2"/>
    </reaction>
</comment>
<gene>
    <name evidence="9" type="primary">purL_3</name>
    <name evidence="8" type="synonym">purQ</name>
    <name evidence="9" type="ORF">MMJJ_09060</name>
</gene>
<evidence type="ECO:0000256" key="6">
    <source>
        <dbReference type="ARBA" id="ARBA00022840"/>
    </source>
</evidence>
<dbReference type="PIRSF" id="PIRSF001586">
    <property type="entry name" value="FGAM_synth_I"/>
    <property type="match status" value="1"/>
</dbReference>
<comment type="subcellular location">
    <subcellularLocation>
        <location evidence="8">Cytoplasm</location>
    </subcellularLocation>
</comment>
<dbReference type="InterPro" id="IPR029062">
    <property type="entry name" value="Class_I_gatase-like"/>
</dbReference>
<dbReference type="GO" id="GO:0006189">
    <property type="term" value="P:'de novo' IMP biosynthetic process"/>
    <property type="evidence" value="ECO:0007669"/>
    <property type="project" value="UniProtKB-UniRule"/>
</dbReference>
<dbReference type="HAMAP" id="MF_00421">
    <property type="entry name" value="PurQ"/>
    <property type="match status" value="1"/>
</dbReference>
<dbReference type="EC" id="6.3.5.3" evidence="8"/>
<keyword evidence="3 8" id="KW-0547">Nucleotide-binding</keyword>
<organism evidence="9 10">
    <name type="scientific">Methanococcus maripaludis</name>
    <name type="common">Methanococcus deltae</name>
    <dbReference type="NCBI Taxonomy" id="39152"/>
    <lineage>
        <taxon>Archaea</taxon>
        <taxon>Methanobacteriati</taxon>
        <taxon>Methanobacteriota</taxon>
        <taxon>Methanomada group</taxon>
        <taxon>Methanococci</taxon>
        <taxon>Methanococcales</taxon>
        <taxon>Methanococcaceae</taxon>
        <taxon>Methanococcus</taxon>
    </lineage>
</organism>
<keyword evidence="4 8" id="KW-0658">Purine biosynthesis</keyword>
<keyword evidence="6 8" id="KW-0067">ATP-binding</keyword>
<dbReference type="PANTHER" id="PTHR10099:SF1">
    <property type="entry name" value="PHOSPHORIBOSYLFORMYLGLYCINAMIDINE SYNTHASE"/>
    <property type="match status" value="1"/>
</dbReference>
<keyword evidence="7 8" id="KW-0315">Glutamine amidotransferase</keyword>
<dbReference type="GO" id="GO:0004642">
    <property type="term" value="F:phosphoribosylformylglycinamidine synthase activity"/>
    <property type="evidence" value="ECO:0007669"/>
    <property type="project" value="UniProtKB-UniRule"/>
</dbReference>
<evidence type="ECO:0000256" key="3">
    <source>
        <dbReference type="ARBA" id="ARBA00022741"/>
    </source>
</evidence>
<protein>
    <recommendedName>
        <fullName evidence="8">Phosphoribosylformylglycinamidine synthase subunit PurQ</fullName>
        <shortName evidence="8">FGAM synthase</shortName>
        <ecNumber evidence="8">6.3.5.3</ecNumber>
    </recommendedName>
    <alternativeName>
        <fullName evidence="8">Formylglycinamide ribonucleotide amidotransferase subunit I</fullName>
        <shortName evidence="8">FGAR amidotransferase I</shortName>
        <shortName evidence="8">FGAR-AT I</shortName>
    </alternativeName>
    <alternativeName>
        <fullName evidence="8">Glutaminase PurQ</fullName>
        <ecNumber evidence="8">3.5.1.2</ecNumber>
    </alternativeName>
    <alternativeName>
        <fullName evidence="8">Phosphoribosylformylglycinamidine synthase subunit I</fullName>
    </alternativeName>
</protein>
<dbReference type="PANTHER" id="PTHR10099">
    <property type="entry name" value="PHOSPHORIBOSYLFORMYLGLYCINAMIDINE SYNTHASE"/>
    <property type="match status" value="1"/>
</dbReference>
<dbReference type="GO" id="GO:0005737">
    <property type="term" value="C:cytoplasm"/>
    <property type="evidence" value="ECO:0007669"/>
    <property type="project" value="UniProtKB-SubCell"/>
</dbReference>
<evidence type="ECO:0000256" key="4">
    <source>
        <dbReference type="ARBA" id="ARBA00022755"/>
    </source>
</evidence>
<dbReference type="GO" id="GO:0005524">
    <property type="term" value="F:ATP binding"/>
    <property type="evidence" value="ECO:0007669"/>
    <property type="project" value="UniProtKB-KW"/>
</dbReference>
<dbReference type="CDD" id="cd01740">
    <property type="entry name" value="GATase1_FGAR_AT"/>
    <property type="match status" value="1"/>
</dbReference>
<evidence type="ECO:0000256" key="1">
    <source>
        <dbReference type="ARBA" id="ARBA00022490"/>
    </source>
</evidence>
<keyword evidence="2 8" id="KW-0436">Ligase</keyword>
<dbReference type="UniPathway" id="UPA00074">
    <property type="reaction ID" value="UER00128"/>
</dbReference>
<comment type="pathway">
    <text evidence="8">Purine metabolism; IMP biosynthesis via de novo pathway; 5-amino-1-(5-phospho-D-ribosyl)imidazole from N(2)-formyl-N(1)-(5-phospho-D-ribosyl)glycinamide: step 1/2.</text>
</comment>
<dbReference type="AlphaFoldDB" id="A0A2L1CAD5"/>
<keyword evidence="1 8" id="KW-0963">Cytoplasm</keyword>
<dbReference type="KEGG" id="mmad:MMJJ_09060"/>
<reference evidence="10" key="1">
    <citation type="journal article" date="2018" name="Genome Announc.">
        <title>Complete Genome Sequence of the Methanococcus maripaludis Type Strain JJ (DSM 2067), a Model for Selenoprotein Synthesis in Archaea.</title>
        <authorList>
            <person name="Poehlein A."/>
            <person name="Heym D."/>
            <person name="Quitzke V."/>
            <person name="Fersch J."/>
            <person name="Daniel R."/>
            <person name="Rother M."/>
        </authorList>
    </citation>
    <scope>NUCLEOTIDE SEQUENCE [LARGE SCALE GENOMIC DNA]</scope>
    <source>
        <strain evidence="10">DSM 2067</strain>
    </source>
</reference>
<evidence type="ECO:0000256" key="7">
    <source>
        <dbReference type="ARBA" id="ARBA00022962"/>
    </source>
</evidence>
<dbReference type="SUPFAM" id="SSF52317">
    <property type="entry name" value="Class I glutamine amidotransferase-like"/>
    <property type="match status" value="1"/>
</dbReference>
<feature type="active site" evidence="8">
    <location>
        <position position="225"/>
    </location>
</feature>
<dbReference type="EMBL" id="CP026606">
    <property type="protein sequence ID" value="AVB76315.1"/>
    <property type="molecule type" value="Genomic_DNA"/>
</dbReference>
<proteinExistence type="inferred from homology"/>
<evidence type="ECO:0000256" key="2">
    <source>
        <dbReference type="ARBA" id="ARBA00022598"/>
    </source>
</evidence>
<dbReference type="Pfam" id="PF13507">
    <property type="entry name" value="GATase_5"/>
    <property type="match status" value="1"/>
</dbReference>
<feature type="active site" description="Nucleophile" evidence="8">
    <location>
        <position position="98"/>
    </location>
</feature>
<accession>A0A2L1CAD5</accession>
<dbReference type="GO" id="GO:0004359">
    <property type="term" value="F:glutaminase activity"/>
    <property type="evidence" value="ECO:0007669"/>
    <property type="project" value="UniProtKB-EC"/>
</dbReference>
<dbReference type="NCBIfam" id="TIGR01737">
    <property type="entry name" value="FGAM_synth_I"/>
    <property type="match status" value="1"/>
</dbReference>
<keyword evidence="5 8" id="KW-0378">Hydrolase</keyword>
<evidence type="ECO:0000313" key="10">
    <source>
        <dbReference type="Proteomes" id="UP000239462"/>
    </source>
</evidence>
<dbReference type="PROSITE" id="PS51273">
    <property type="entry name" value="GATASE_TYPE_1"/>
    <property type="match status" value="1"/>
</dbReference>
<evidence type="ECO:0000313" key="9">
    <source>
        <dbReference type="EMBL" id="AVB76315.1"/>
    </source>
</evidence>
<dbReference type="InterPro" id="IPR010075">
    <property type="entry name" value="PRibForGlyAmidine_synth_PurQ"/>
</dbReference>
<sequence>MIKVVPKVLVMSGYGINCETETAHAFQKAGAETDIVHINDLIAGKKKMADYEIIMFPGGFSYGDDTGSGNAFANKIKNNLFDDLKEFINSGKLILGICNGFQVMTNLGLFALPSTDYGERISALEANTNNRYECRWVHIKENESICVFTKGIDITHVPIAHGEGRFYCDEKTYLELKENKQIVFSYCDSEGNPANGEYPLNPNGAYYDIAGICDKTGRIFGLMPHPERSLYSISEPEYQLKKEIAKRNGDTVSEFIESNLQIFKNAVEYFNK</sequence>
<dbReference type="EC" id="3.5.1.2" evidence="8"/>
<dbReference type="SMART" id="SM01211">
    <property type="entry name" value="GATase_5"/>
    <property type="match status" value="1"/>
</dbReference>